<feature type="transmembrane region" description="Helical" evidence="2">
    <location>
        <begin position="95"/>
        <end position="114"/>
    </location>
</feature>
<name>A0ABP9GV12_9ACTN</name>
<dbReference type="EMBL" id="BAABHS010000004">
    <property type="protein sequence ID" value="GAA4954218.1"/>
    <property type="molecule type" value="Genomic_DNA"/>
</dbReference>
<feature type="transmembrane region" description="Helical" evidence="2">
    <location>
        <begin position="42"/>
        <end position="66"/>
    </location>
</feature>
<feature type="transmembrane region" description="Helical" evidence="2">
    <location>
        <begin position="181"/>
        <end position="199"/>
    </location>
</feature>
<protein>
    <recommendedName>
        <fullName evidence="5">DUF2567 domain-containing protein</fullName>
    </recommendedName>
</protein>
<feature type="transmembrane region" description="Helical" evidence="2">
    <location>
        <begin position="121"/>
        <end position="139"/>
    </location>
</feature>
<feature type="region of interest" description="Disordered" evidence="1">
    <location>
        <begin position="1"/>
        <end position="21"/>
    </location>
</feature>
<evidence type="ECO:0000313" key="3">
    <source>
        <dbReference type="EMBL" id="GAA4954218.1"/>
    </source>
</evidence>
<evidence type="ECO:0008006" key="5">
    <source>
        <dbReference type="Google" id="ProtNLM"/>
    </source>
</evidence>
<keyword evidence="2" id="KW-0812">Transmembrane</keyword>
<gene>
    <name evidence="3" type="ORF">GCM10023205_14830</name>
</gene>
<evidence type="ECO:0000313" key="4">
    <source>
        <dbReference type="Proteomes" id="UP001500466"/>
    </source>
</evidence>
<reference evidence="4" key="1">
    <citation type="journal article" date="2019" name="Int. J. Syst. Evol. Microbiol.">
        <title>The Global Catalogue of Microorganisms (GCM) 10K type strain sequencing project: providing services to taxonomists for standard genome sequencing and annotation.</title>
        <authorList>
            <consortium name="The Broad Institute Genomics Platform"/>
            <consortium name="The Broad Institute Genome Sequencing Center for Infectious Disease"/>
            <person name="Wu L."/>
            <person name="Ma J."/>
        </authorList>
    </citation>
    <scope>NUCLEOTIDE SEQUENCE [LARGE SCALE GENOMIC DNA]</scope>
    <source>
        <strain evidence="4">JCM 17986</strain>
    </source>
</reference>
<evidence type="ECO:0000256" key="2">
    <source>
        <dbReference type="SAM" id="Phobius"/>
    </source>
</evidence>
<proteinExistence type="predicted"/>
<keyword evidence="2" id="KW-1133">Transmembrane helix</keyword>
<dbReference type="Proteomes" id="UP001500466">
    <property type="component" value="Unassembled WGS sequence"/>
</dbReference>
<accession>A0ABP9GV12</accession>
<comment type="caution">
    <text evidence="3">The sequence shown here is derived from an EMBL/GenBank/DDBJ whole genome shotgun (WGS) entry which is preliminary data.</text>
</comment>
<sequence length="244" mass="25088">MTSPWQFDRTSDAVPSPEQHAGGFAAPVRRLDLSWPAVRGDVVAGLIVLLVCAVVGVGAGAIWHALAPDLPRVVVGHQAYSTAKTPTEGDIARDGWFAVVGVVAGLLLAGLGFWKGRKYGIGVAFGLGLGGLLGSYVAYKVGGALGPDHFWQAVDKAHPNAAPTEQIPFDEPLRIQAMGVLYLWPMASMIVWAILMAGFGPRDPAPKLLAWPGAGEGGPHGATPAAGESDAPSADDASPEGTGA</sequence>
<organism evidence="3 4">
    <name type="scientific">Yinghuangia aomiensis</name>
    <dbReference type="NCBI Taxonomy" id="676205"/>
    <lineage>
        <taxon>Bacteria</taxon>
        <taxon>Bacillati</taxon>
        <taxon>Actinomycetota</taxon>
        <taxon>Actinomycetes</taxon>
        <taxon>Kitasatosporales</taxon>
        <taxon>Streptomycetaceae</taxon>
        <taxon>Yinghuangia</taxon>
    </lineage>
</organism>
<feature type="region of interest" description="Disordered" evidence="1">
    <location>
        <begin position="209"/>
        <end position="244"/>
    </location>
</feature>
<keyword evidence="4" id="KW-1185">Reference proteome</keyword>
<dbReference type="RefSeq" id="WP_345674491.1">
    <property type="nucleotide sequence ID" value="NZ_BAABHS010000004.1"/>
</dbReference>
<evidence type="ECO:0000256" key="1">
    <source>
        <dbReference type="SAM" id="MobiDB-lite"/>
    </source>
</evidence>
<keyword evidence="2" id="KW-0472">Membrane</keyword>